<dbReference type="PANTHER" id="PTHR11081:SF75">
    <property type="entry name" value="ENDONUCLEASE, PUTATIVE (AFU_ORTHOLOGUE AFUA_3G13260)-RELATED"/>
    <property type="match status" value="1"/>
</dbReference>
<reference evidence="6 7" key="1">
    <citation type="submission" date="2019-10" db="EMBL/GenBank/DDBJ databases">
        <authorList>
            <person name="Palmer J.M."/>
        </authorList>
    </citation>
    <scope>NUCLEOTIDE SEQUENCE [LARGE SCALE GENOMIC DNA]</scope>
    <source>
        <strain evidence="6 7">TWF696</strain>
    </source>
</reference>
<dbReference type="InterPro" id="IPR006085">
    <property type="entry name" value="XPG_DNA_repair_N"/>
</dbReference>
<dbReference type="Pfam" id="PF00752">
    <property type="entry name" value="XPG_N"/>
    <property type="match status" value="1"/>
</dbReference>
<dbReference type="PANTHER" id="PTHR11081">
    <property type="entry name" value="FLAP ENDONUCLEASE FAMILY MEMBER"/>
    <property type="match status" value="1"/>
</dbReference>
<evidence type="ECO:0000259" key="5">
    <source>
        <dbReference type="SMART" id="SM00485"/>
    </source>
</evidence>
<dbReference type="AlphaFoldDB" id="A0AAV9UU17"/>
<name>A0AAV9UU17_9PEZI</name>
<dbReference type="InterPro" id="IPR041177">
    <property type="entry name" value="GEN1_C"/>
</dbReference>
<evidence type="ECO:0000313" key="6">
    <source>
        <dbReference type="EMBL" id="KAK6346957.1"/>
    </source>
</evidence>
<evidence type="ECO:0000256" key="2">
    <source>
        <dbReference type="ARBA" id="ARBA00022801"/>
    </source>
</evidence>
<accession>A0AAV9UU17</accession>
<evidence type="ECO:0000259" key="4">
    <source>
        <dbReference type="SMART" id="SM00484"/>
    </source>
</evidence>
<keyword evidence="7" id="KW-1185">Reference proteome</keyword>
<feature type="region of interest" description="Disordered" evidence="3">
    <location>
        <begin position="533"/>
        <end position="580"/>
    </location>
</feature>
<dbReference type="InterPro" id="IPR036279">
    <property type="entry name" value="5-3_exonuclease_C_sf"/>
</dbReference>
<keyword evidence="2" id="KW-0378">Hydrolase</keyword>
<dbReference type="EMBL" id="JAVHNQ010000005">
    <property type="protein sequence ID" value="KAK6346957.1"/>
    <property type="molecule type" value="Genomic_DNA"/>
</dbReference>
<dbReference type="SMART" id="SM00485">
    <property type="entry name" value="XPGN"/>
    <property type="match status" value="1"/>
</dbReference>
<dbReference type="Gene3D" id="3.40.50.1010">
    <property type="entry name" value="5'-nuclease"/>
    <property type="match status" value="2"/>
</dbReference>
<organism evidence="6 7">
    <name type="scientific">Orbilia brochopaga</name>
    <dbReference type="NCBI Taxonomy" id="3140254"/>
    <lineage>
        <taxon>Eukaryota</taxon>
        <taxon>Fungi</taxon>
        <taxon>Dikarya</taxon>
        <taxon>Ascomycota</taxon>
        <taxon>Pezizomycotina</taxon>
        <taxon>Orbiliomycetes</taxon>
        <taxon>Orbiliales</taxon>
        <taxon>Orbiliaceae</taxon>
        <taxon>Orbilia</taxon>
    </lineage>
</organism>
<feature type="compositionally biased region" description="Basic and acidic residues" evidence="3">
    <location>
        <begin position="464"/>
        <end position="481"/>
    </location>
</feature>
<dbReference type="SUPFAM" id="SSF88723">
    <property type="entry name" value="PIN domain-like"/>
    <property type="match status" value="1"/>
</dbReference>
<dbReference type="Gene3D" id="1.10.150.20">
    <property type="entry name" value="5' to 3' exonuclease, C-terminal subdomain"/>
    <property type="match status" value="1"/>
</dbReference>
<evidence type="ECO:0000256" key="1">
    <source>
        <dbReference type="ARBA" id="ARBA00022722"/>
    </source>
</evidence>
<dbReference type="GO" id="GO:0017108">
    <property type="term" value="F:5'-flap endonuclease activity"/>
    <property type="evidence" value="ECO:0007669"/>
    <property type="project" value="TreeGrafter"/>
</dbReference>
<dbReference type="SUPFAM" id="SSF47807">
    <property type="entry name" value="5' to 3' exonuclease, C-terminal subdomain"/>
    <property type="match status" value="1"/>
</dbReference>
<dbReference type="GO" id="GO:0006281">
    <property type="term" value="P:DNA repair"/>
    <property type="evidence" value="ECO:0007669"/>
    <property type="project" value="UniProtKB-ARBA"/>
</dbReference>
<dbReference type="PRINTS" id="PR00853">
    <property type="entry name" value="XPGRADSUPER"/>
</dbReference>
<dbReference type="Pfam" id="PF00867">
    <property type="entry name" value="XPG_I"/>
    <property type="match status" value="1"/>
</dbReference>
<feature type="compositionally biased region" description="Polar residues" evidence="3">
    <location>
        <begin position="484"/>
        <end position="498"/>
    </location>
</feature>
<dbReference type="Proteomes" id="UP001375240">
    <property type="component" value="Unassembled WGS sequence"/>
</dbReference>
<keyword evidence="1" id="KW-0540">Nuclease</keyword>
<feature type="domain" description="XPG N-terminal" evidence="5">
    <location>
        <begin position="1"/>
        <end position="104"/>
    </location>
</feature>
<feature type="compositionally biased region" description="Acidic residues" evidence="3">
    <location>
        <begin position="401"/>
        <end position="410"/>
    </location>
</feature>
<sequence>MGIKGLYEELGTPDRVSLAKLSIDHFRAHKRHIRVAIDISIWSFQSQAAQGRNAGSNAALRVLYYRLCTLLELNVHAVFVFDGKERPDFKRNKTVNKNEGYQLALTRRLIVAFGFPIHNAPGEAEAECAFLQRKGIVDAVLSEDVDTLMFGCTIFWRSGSDKRDSKSLDSLQVYKSANIRQNARLTPPGMILVALMSGGDYDSAGIARIGVKQACAAAKAGYGEDLIKAYHTKVTDGGDAIRDWRERLEKSLKTNCERIFSRRQPSLTIPEEFPDHQILEYYIKPRISESPPEINWDIYPNIELLRAITKASFDWSGSGKLIRTLSEKLLSWRLGHGNPGADQFVLDIHQRAASLKDGTPEKLRITYRPVDVVTLPYDHNVDGVHIRSAIADKTALLEDENGYSDSDDEDIRVNGVATTESTTRKSDPSKSGYDPRENQRTWIFEEFIKAGANHQVQVWDDNEAKKKAMKEKQAQEKEQKSKARSLQSQKAKRNMTSQPKISAFYTQRKLTTKPTEKRLDLEPEKEAPKVIHQKENIPIVSSKPQNKLEGAPASSAIKTRKAVPRQSLPGTWKDITDDDMSKYDDKALDDLEICDLTDVQ</sequence>
<feature type="region of interest" description="Disordered" evidence="3">
    <location>
        <begin position="464"/>
        <end position="498"/>
    </location>
</feature>
<dbReference type="SMART" id="SM00484">
    <property type="entry name" value="XPGI"/>
    <property type="match status" value="1"/>
</dbReference>
<gene>
    <name evidence="6" type="ORF">TWF696_007052</name>
</gene>
<feature type="region of interest" description="Disordered" evidence="3">
    <location>
        <begin position="401"/>
        <end position="437"/>
    </location>
</feature>
<dbReference type="InterPro" id="IPR006086">
    <property type="entry name" value="XPG-I_dom"/>
</dbReference>
<feature type="compositionally biased region" description="Basic and acidic residues" evidence="3">
    <location>
        <begin position="422"/>
        <end position="437"/>
    </location>
</feature>
<dbReference type="InterPro" id="IPR006084">
    <property type="entry name" value="XPG/Rad2"/>
</dbReference>
<evidence type="ECO:0000313" key="7">
    <source>
        <dbReference type="Proteomes" id="UP001375240"/>
    </source>
</evidence>
<protein>
    <submittedName>
        <fullName evidence="6">Uncharacterized protein</fullName>
    </submittedName>
</protein>
<dbReference type="InterPro" id="IPR029060">
    <property type="entry name" value="PIN-like_dom_sf"/>
</dbReference>
<proteinExistence type="predicted"/>
<feature type="domain" description="XPG-I" evidence="4">
    <location>
        <begin position="111"/>
        <end position="179"/>
    </location>
</feature>
<evidence type="ECO:0000256" key="3">
    <source>
        <dbReference type="SAM" id="MobiDB-lite"/>
    </source>
</evidence>
<comment type="caution">
    <text evidence="6">The sequence shown here is derived from an EMBL/GenBank/DDBJ whole genome shotgun (WGS) entry which is preliminary data.</text>
</comment>
<dbReference type="Pfam" id="PF18380">
    <property type="entry name" value="GEN1_C"/>
    <property type="match status" value="1"/>
</dbReference>
<dbReference type="CDD" id="cd09870">
    <property type="entry name" value="PIN_YEN1"/>
    <property type="match status" value="1"/>
</dbReference>